<dbReference type="EMBL" id="MU251645">
    <property type="protein sequence ID" value="KAG9230769.1"/>
    <property type="molecule type" value="Genomic_DNA"/>
</dbReference>
<name>A0A9P7YBS2_9HELO</name>
<dbReference type="Proteomes" id="UP000824998">
    <property type="component" value="Unassembled WGS sequence"/>
</dbReference>
<dbReference type="SUPFAM" id="SSF53098">
    <property type="entry name" value="Ribonuclease H-like"/>
    <property type="match status" value="1"/>
</dbReference>
<dbReference type="Gene3D" id="3.30.420.10">
    <property type="entry name" value="Ribonuclease H-like superfamily/Ribonuclease H"/>
    <property type="match status" value="1"/>
</dbReference>
<evidence type="ECO:0000313" key="3">
    <source>
        <dbReference type="Proteomes" id="UP000824998"/>
    </source>
</evidence>
<evidence type="ECO:0000259" key="1">
    <source>
        <dbReference type="Pfam" id="PF00075"/>
    </source>
</evidence>
<gene>
    <name evidence="2" type="ORF">BJ875DRAFT_487629</name>
</gene>
<protein>
    <recommendedName>
        <fullName evidence="1">RNase H type-1 domain-containing protein</fullName>
    </recommendedName>
</protein>
<dbReference type="InterPro" id="IPR002156">
    <property type="entry name" value="RNaseH_domain"/>
</dbReference>
<sequence length="242" mass="27894">MSLHQDQEVGSPTPAVREILDIYAGVASRKSEWGIHRQFVPIERYDASVTHDMIEIARKDFTHVASDRMDSRLRSGKLPPLINSMVIAIHGVCEPERENARSAIGYYFGEKGDNFGGIIFGREHNTELVEIRATFESLKRAIVLKQTTRWQNMALLVIKSDSDFIVNKMSKWIHNWDLSQWQFVHHHNRLDLGMLKDIFAQIKELNSAGVEVLFWKVTYQENKEALELAHQALNNDDLYFSV</sequence>
<dbReference type="Pfam" id="PF00075">
    <property type="entry name" value="RNase_H"/>
    <property type="match status" value="1"/>
</dbReference>
<keyword evidence="3" id="KW-1185">Reference proteome</keyword>
<dbReference type="GO" id="GO:0003676">
    <property type="term" value="F:nucleic acid binding"/>
    <property type="evidence" value="ECO:0007669"/>
    <property type="project" value="InterPro"/>
</dbReference>
<proteinExistence type="predicted"/>
<dbReference type="OrthoDB" id="245563at2759"/>
<dbReference type="GO" id="GO:0004523">
    <property type="term" value="F:RNA-DNA hybrid ribonuclease activity"/>
    <property type="evidence" value="ECO:0007669"/>
    <property type="project" value="InterPro"/>
</dbReference>
<evidence type="ECO:0000313" key="2">
    <source>
        <dbReference type="EMBL" id="KAG9230769.1"/>
    </source>
</evidence>
<reference evidence="2" key="1">
    <citation type="journal article" date="2021" name="IMA Fungus">
        <title>Genomic characterization of three marine fungi, including Emericellopsis atlantica sp. nov. with signatures of a generalist lifestyle and marine biomass degradation.</title>
        <authorList>
            <person name="Hagestad O.C."/>
            <person name="Hou L."/>
            <person name="Andersen J.H."/>
            <person name="Hansen E.H."/>
            <person name="Altermark B."/>
            <person name="Li C."/>
            <person name="Kuhnert E."/>
            <person name="Cox R.J."/>
            <person name="Crous P.W."/>
            <person name="Spatafora J.W."/>
            <person name="Lail K."/>
            <person name="Amirebrahimi M."/>
            <person name="Lipzen A."/>
            <person name="Pangilinan J."/>
            <person name="Andreopoulos W."/>
            <person name="Hayes R.D."/>
            <person name="Ng V."/>
            <person name="Grigoriev I.V."/>
            <person name="Jackson S.A."/>
            <person name="Sutton T.D.S."/>
            <person name="Dobson A.D.W."/>
            <person name="Rama T."/>
        </authorList>
    </citation>
    <scope>NUCLEOTIDE SEQUENCE</scope>
    <source>
        <strain evidence="2">TRa018bII</strain>
    </source>
</reference>
<organism evidence="2 3">
    <name type="scientific">Amylocarpus encephaloides</name>
    <dbReference type="NCBI Taxonomy" id="45428"/>
    <lineage>
        <taxon>Eukaryota</taxon>
        <taxon>Fungi</taxon>
        <taxon>Dikarya</taxon>
        <taxon>Ascomycota</taxon>
        <taxon>Pezizomycotina</taxon>
        <taxon>Leotiomycetes</taxon>
        <taxon>Helotiales</taxon>
        <taxon>Helotiales incertae sedis</taxon>
        <taxon>Amylocarpus</taxon>
    </lineage>
</organism>
<comment type="caution">
    <text evidence="2">The sequence shown here is derived from an EMBL/GenBank/DDBJ whole genome shotgun (WGS) entry which is preliminary data.</text>
</comment>
<dbReference type="AlphaFoldDB" id="A0A9P7YBS2"/>
<feature type="domain" description="RNase H type-1" evidence="1">
    <location>
        <begin position="85"/>
        <end position="207"/>
    </location>
</feature>
<dbReference type="InterPro" id="IPR012337">
    <property type="entry name" value="RNaseH-like_sf"/>
</dbReference>
<dbReference type="InterPro" id="IPR036397">
    <property type="entry name" value="RNaseH_sf"/>
</dbReference>
<accession>A0A9P7YBS2</accession>